<keyword evidence="1" id="KW-0812">Transmembrane</keyword>
<organism evidence="2 3">
    <name type="scientific">Denitrovibrio acetiphilus (strain DSM 12809 / NBRC 114555 / N2460)</name>
    <dbReference type="NCBI Taxonomy" id="522772"/>
    <lineage>
        <taxon>Bacteria</taxon>
        <taxon>Pseudomonadati</taxon>
        <taxon>Deferribacterota</taxon>
        <taxon>Deferribacteres</taxon>
        <taxon>Deferribacterales</taxon>
        <taxon>Geovibrionaceae</taxon>
        <taxon>Denitrovibrio</taxon>
    </lineage>
</organism>
<keyword evidence="1" id="KW-1133">Transmembrane helix</keyword>
<dbReference type="PaxDb" id="522772-Dacet_2553"/>
<gene>
    <name evidence="2" type="ordered locus">Dacet_2553</name>
</gene>
<evidence type="ECO:0000313" key="3">
    <source>
        <dbReference type="Proteomes" id="UP000002012"/>
    </source>
</evidence>
<reference evidence="2 3" key="1">
    <citation type="journal article" date="2010" name="Stand. Genomic Sci.">
        <title>Complete genome sequence of Denitrovibrio acetiphilus type strain (N2460).</title>
        <authorList>
            <person name="Kiss H."/>
            <person name="Lang E."/>
            <person name="Lapidus A."/>
            <person name="Copeland A."/>
            <person name="Nolan M."/>
            <person name="Glavina Del Rio T."/>
            <person name="Chen F."/>
            <person name="Lucas S."/>
            <person name="Tice H."/>
            <person name="Cheng J.F."/>
            <person name="Han C."/>
            <person name="Goodwin L."/>
            <person name="Pitluck S."/>
            <person name="Liolios K."/>
            <person name="Pati A."/>
            <person name="Ivanova N."/>
            <person name="Mavromatis K."/>
            <person name="Chen A."/>
            <person name="Palaniappan K."/>
            <person name="Land M."/>
            <person name="Hauser L."/>
            <person name="Chang Y.J."/>
            <person name="Jeffries C.D."/>
            <person name="Detter J.C."/>
            <person name="Brettin T."/>
            <person name="Spring S."/>
            <person name="Rohde M."/>
            <person name="Goker M."/>
            <person name="Woyke T."/>
            <person name="Bristow J."/>
            <person name="Eisen J.A."/>
            <person name="Markowitz V."/>
            <person name="Hugenholtz P."/>
            <person name="Kyrpides N.C."/>
            <person name="Klenk H.P."/>
        </authorList>
    </citation>
    <scope>NUCLEOTIDE SEQUENCE [LARGE SCALE GENOMIC DNA]</scope>
    <source>
        <strain evidence="3">DSM 12809 / NBRC 114555 / N2460</strain>
    </source>
</reference>
<name>D4H4I3_DENA2</name>
<evidence type="ECO:0008006" key="4">
    <source>
        <dbReference type="Google" id="ProtNLM"/>
    </source>
</evidence>
<dbReference type="STRING" id="522772.Dacet_2553"/>
<feature type="transmembrane region" description="Helical" evidence="1">
    <location>
        <begin position="30"/>
        <end position="47"/>
    </location>
</feature>
<keyword evidence="3" id="KW-1185">Reference proteome</keyword>
<dbReference type="HOGENOM" id="CLU_2463974_0_0_0"/>
<protein>
    <recommendedName>
        <fullName evidence="4">Nicotinamide mononucleotide transporter PnuC</fullName>
    </recommendedName>
</protein>
<proteinExistence type="predicted"/>
<feature type="transmembrane region" description="Helical" evidence="1">
    <location>
        <begin position="6"/>
        <end position="23"/>
    </location>
</feature>
<accession>D4H4I3</accession>
<feature type="transmembrane region" description="Helical" evidence="1">
    <location>
        <begin position="53"/>
        <end position="73"/>
    </location>
</feature>
<evidence type="ECO:0000313" key="2">
    <source>
        <dbReference type="EMBL" id="ADD69312.1"/>
    </source>
</evidence>
<dbReference type="KEGG" id="dap:Dacet_2553"/>
<dbReference type="InParanoid" id="D4H4I3"/>
<dbReference type="Proteomes" id="UP000002012">
    <property type="component" value="Chromosome"/>
</dbReference>
<dbReference type="EMBL" id="CP001968">
    <property type="protein sequence ID" value="ADD69312.1"/>
    <property type="molecule type" value="Genomic_DNA"/>
</dbReference>
<sequence length="88" mass="10280">MAEIIAQTGIFIFGGLSIWLVGRTESWRKWGFLAGLISQPFFLYTAYQHKQIGLFLIGLWYTYSWVQGVYNYIYTPYKLNKQKAGNNE</sequence>
<keyword evidence="1" id="KW-0472">Membrane</keyword>
<dbReference type="OrthoDB" id="9007099at2"/>
<dbReference type="AlphaFoldDB" id="D4H4I3"/>
<dbReference type="RefSeq" id="WP_013011812.1">
    <property type="nucleotide sequence ID" value="NC_013943.1"/>
</dbReference>
<dbReference type="eggNOG" id="ENOG5033BIN">
    <property type="taxonomic scope" value="Bacteria"/>
</dbReference>
<evidence type="ECO:0000256" key="1">
    <source>
        <dbReference type="SAM" id="Phobius"/>
    </source>
</evidence>